<gene>
    <name evidence="1" type="ORF">O181_107347</name>
</gene>
<evidence type="ECO:0000313" key="2">
    <source>
        <dbReference type="Proteomes" id="UP000765509"/>
    </source>
</evidence>
<evidence type="ECO:0000313" key="1">
    <source>
        <dbReference type="EMBL" id="MBW0567632.1"/>
    </source>
</evidence>
<proteinExistence type="predicted"/>
<dbReference type="Proteomes" id="UP000765509">
    <property type="component" value="Unassembled WGS sequence"/>
</dbReference>
<protein>
    <submittedName>
        <fullName evidence="1">Uncharacterized protein</fullName>
    </submittedName>
</protein>
<feature type="non-terminal residue" evidence="1">
    <location>
        <position position="1"/>
    </location>
</feature>
<dbReference type="AlphaFoldDB" id="A0A9Q3JTS7"/>
<keyword evidence="2" id="KW-1185">Reference proteome</keyword>
<name>A0A9Q3JTS7_9BASI</name>
<feature type="non-terminal residue" evidence="1">
    <location>
        <position position="55"/>
    </location>
</feature>
<comment type="caution">
    <text evidence="1">The sequence shown here is derived from an EMBL/GenBank/DDBJ whole genome shotgun (WGS) entry which is preliminary data.</text>
</comment>
<reference evidence="1" key="1">
    <citation type="submission" date="2021-03" db="EMBL/GenBank/DDBJ databases">
        <title>Draft genome sequence of rust myrtle Austropuccinia psidii MF-1, a brazilian biotype.</title>
        <authorList>
            <person name="Quecine M.C."/>
            <person name="Pachon D.M.R."/>
            <person name="Bonatelli M.L."/>
            <person name="Correr F.H."/>
            <person name="Franceschini L.M."/>
            <person name="Leite T.F."/>
            <person name="Margarido G.R.A."/>
            <person name="Almeida C.A."/>
            <person name="Ferrarezi J.A."/>
            <person name="Labate C.A."/>
        </authorList>
    </citation>
    <scope>NUCLEOTIDE SEQUENCE</scope>
    <source>
        <strain evidence="1">MF-1</strain>
    </source>
</reference>
<dbReference type="EMBL" id="AVOT02081157">
    <property type="protein sequence ID" value="MBW0567632.1"/>
    <property type="molecule type" value="Genomic_DNA"/>
</dbReference>
<accession>A0A9Q3JTS7</accession>
<organism evidence="1 2">
    <name type="scientific">Austropuccinia psidii MF-1</name>
    <dbReference type="NCBI Taxonomy" id="1389203"/>
    <lineage>
        <taxon>Eukaryota</taxon>
        <taxon>Fungi</taxon>
        <taxon>Dikarya</taxon>
        <taxon>Basidiomycota</taxon>
        <taxon>Pucciniomycotina</taxon>
        <taxon>Pucciniomycetes</taxon>
        <taxon>Pucciniales</taxon>
        <taxon>Sphaerophragmiaceae</taxon>
        <taxon>Austropuccinia</taxon>
    </lineage>
</organism>
<sequence length="55" mass="5966">GLKLCRPHVCLVMNLRNAVGLFFRHAITVVHSCQRLTGCLMSAVEAFSCGSAFSI</sequence>